<dbReference type="InterPro" id="IPR035992">
    <property type="entry name" value="Ricin_B-like_lectins"/>
</dbReference>
<sequence>MGVIINWYSDHKLVIYVMCGFAQCGQTFGLAVLSSILSGHSILLMTPVQRRDTPAQTSSGCTTSTRQLQSNVRNCLDAYLKNGKYWVHTSPCDGANSNQKWHVNMADHRIKHDTYPNVCLDADPTDPQRKVQVWECHPHDVNKNQYWSVNEETVHFKRNGLYLTNTEHSDIVGSISFAGLLREDEWHQERDQEWDYNRDFHQVRSDDDDYCLDAYNGRVRTSRCSHTDENQKWQYDPRHQRRDRRAAPPLGGPPPDR</sequence>
<dbReference type="SUPFAM" id="SSF50370">
    <property type="entry name" value="Ricin B-like lectins"/>
    <property type="match status" value="2"/>
</dbReference>
<feature type="domain" description="Ricin B lectin" evidence="2">
    <location>
        <begin position="64"/>
        <end position="236"/>
    </location>
</feature>
<evidence type="ECO:0000256" key="1">
    <source>
        <dbReference type="SAM" id="MobiDB-lite"/>
    </source>
</evidence>
<feature type="compositionally biased region" description="Basic and acidic residues" evidence="1">
    <location>
        <begin position="225"/>
        <end position="238"/>
    </location>
</feature>
<evidence type="ECO:0000259" key="2">
    <source>
        <dbReference type="SMART" id="SM00458"/>
    </source>
</evidence>
<dbReference type="Gene3D" id="2.80.10.50">
    <property type="match status" value="2"/>
</dbReference>
<organism evidence="3 4">
    <name type="scientific">Aphanomyces astaci</name>
    <name type="common">Crayfish plague agent</name>
    <dbReference type="NCBI Taxonomy" id="112090"/>
    <lineage>
        <taxon>Eukaryota</taxon>
        <taxon>Sar</taxon>
        <taxon>Stramenopiles</taxon>
        <taxon>Oomycota</taxon>
        <taxon>Saprolegniomycetes</taxon>
        <taxon>Saprolegniales</taxon>
        <taxon>Verrucalvaceae</taxon>
        <taxon>Aphanomyces</taxon>
    </lineage>
</organism>
<dbReference type="InterPro" id="IPR000772">
    <property type="entry name" value="Ricin_B_lectin"/>
</dbReference>
<name>A0A6A4ZWL5_APHAT</name>
<gene>
    <name evidence="3" type="ORF">AaE_007793</name>
</gene>
<comment type="caution">
    <text evidence="3">The sequence shown here is derived from an EMBL/GenBank/DDBJ whole genome shotgun (WGS) entry which is preliminary data.</text>
</comment>
<dbReference type="Pfam" id="PF00652">
    <property type="entry name" value="Ricin_B_lectin"/>
    <property type="match status" value="2"/>
</dbReference>
<accession>A0A6A4ZWL5</accession>
<dbReference type="PROSITE" id="PS50231">
    <property type="entry name" value="RICIN_B_LECTIN"/>
    <property type="match status" value="2"/>
</dbReference>
<dbReference type="EMBL" id="VJMI01013644">
    <property type="protein sequence ID" value="KAF0747241.1"/>
    <property type="molecule type" value="Genomic_DNA"/>
</dbReference>
<evidence type="ECO:0000313" key="3">
    <source>
        <dbReference type="EMBL" id="KAF0747241.1"/>
    </source>
</evidence>
<feature type="region of interest" description="Disordered" evidence="1">
    <location>
        <begin position="223"/>
        <end position="257"/>
    </location>
</feature>
<dbReference type="AlphaFoldDB" id="A0A6A4ZWL5"/>
<protein>
    <recommendedName>
        <fullName evidence="2">Ricin B lectin domain-containing protein</fullName>
    </recommendedName>
</protein>
<evidence type="ECO:0000313" key="4">
    <source>
        <dbReference type="Proteomes" id="UP000469452"/>
    </source>
</evidence>
<dbReference type="Proteomes" id="UP000469452">
    <property type="component" value="Unassembled WGS sequence"/>
</dbReference>
<dbReference type="SMART" id="SM00458">
    <property type="entry name" value="RICIN"/>
    <property type="match status" value="1"/>
</dbReference>
<proteinExistence type="predicted"/>
<dbReference type="VEuPathDB" id="FungiDB:H257_17219"/>
<reference evidence="3 4" key="1">
    <citation type="submission" date="2019-06" db="EMBL/GenBank/DDBJ databases">
        <title>Genomics analysis of Aphanomyces spp. identifies a new class of oomycete effector associated with host adaptation.</title>
        <authorList>
            <person name="Gaulin E."/>
        </authorList>
    </citation>
    <scope>NUCLEOTIDE SEQUENCE [LARGE SCALE GENOMIC DNA]</scope>
    <source>
        <strain evidence="3 4">E</strain>
    </source>
</reference>